<evidence type="ECO:0000256" key="6">
    <source>
        <dbReference type="SAM" id="Phobius"/>
    </source>
</evidence>
<dbReference type="GO" id="GO:0005886">
    <property type="term" value="C:plasma membrane"/>
    <property type="evidence" value="ECO:0007669"/>
    <property type="project" value="TreeGrafter"/>
</dbReference>
<evidence type="ECO:0000259" key="8">
    <source>
        <dbReference type="PROSITE" id="PS50885"/>
    </source>
</evidence>
<dbReference type="SUPFAM" id="SSF58104">
    <property type="entry name" value="Methyl-accepting chemotaxis protein (MCP) signaling domain"/>
    <property type="match status" value="1"/>
</dbReference>
<evidence type="ECO:0000313" key="9">
    <source>
        <dbReference type="EMBL" id="SIT34970.1"/>
    </source>
</evidence>
<feature type="compositionally biased region" description="Pro residues" evidence="5">
    <location>
        <begin position="531"/>
        <end position="548"/>
    </location>
</feature>
<protein>
    <submittedName>
        <fullName evidence="9">Methyl-accepting chemotaxis protein I</fullName>
    </submittedName>
</protein>
<dbReference type="OrthoDB" id="5441488at2"/>
<dbReference type="PANTHER" id="PTHR43531">
    <property type="entry name" value="PROTEIN ICFG"/>
    <property type="match status" value="1"/>
</dbReference>
<dbReference type="Pfam" id="PF00672">
    <property type="entry name" value="HAMP"/>
    <property type="match status" value="1"/>
</dbReference>
<accession>A0A1N7RIM5</accession>
<evidence type="ECO:0000259" key="7">
    <source>
        <dbReference type="PROSITE" id="PS50111"/>
    </source>
</evidence>
<dbReference type="PANTHER" id="PTHR43531:SF14">
    <property type="entry name" value="METHYL-ACCEPTING CHEMOTAXIS PROTEIN I-RELATED"/>
    <property type="match status" value="1"/>
</dbReference>
<feature type="domain" description="Methyl-accepting transducer" evidence="7">
    <location>
        <begin position="269"/>
        <end position="498"/>
    </location>
</feature>
<gene>
    <name evidence="9" type="primary">tsr</name>
    <name evidence="9" type="ORF">BN2476_10030</name>
</gene>
<keyword evidence="6" id="KW-0812">Transmembrane</keyword>
<dbReference type="EMBL" id="CYGY02000001">
    <property type="protein sequence ID" value="SIT34970.1"/>
    <property type="molecule type" value="Genomic_DNA"/>
</dbReference>
<dbReference type="InterPro" id="IPR003660">
    <property type="entry name" value="HAMP_dom"/>
</dbReference>
<dbReference type="GO" id="GO:0004888">
    <property type="term" value="F:transmembrane signaling receptor activity"/>
    <property type="evidence" value="ECO:0007669"/>
    <property type="project" value="TreeGrafter"/>
</dbReference>
<dbReference type="GO" id="GO:0006935">
    <property type="term" value="P:chemotaxis"/>
    <property type="evidence" value="ECO:0007669"/>
    <property type="project" value="TreeGrafter"/>
</dbReference>
<evidence type="ECO:0000256" key="1">
    <source>
        <dbReference type="ARBA" id="ARBA00004370"/>
    </source>
</evidence>
<sequence length="570" mass="60990">MRMTNLKIGSRLGLGFGLVLLLMLVLIVVSLSRMAKVSDLNDQLIKSDWVKAQAANAIDGTMRSNARRTMELIVTNGQNQREEIFRRIADNKESINRNIQTLDTLVSTPEGKALLSQFKQDREQYVASFSKVGQLVREGKEEEARQVVLTETLPRLDLALQAIEKLVDWQATLVSNKGGQTHDEIDSTRNLMIGLGILAILLGAGFGVWVTRSITRPLNEAVRIAQAVSKGDLTSRIEAHTADEVGQLLQALKTMNSSLVDMVSRIHTGAETISTASGQIAAGNIDLSSRTEEQAASLEETAASMEELTATVRQNTESAKQGNMLAANASEIAARGGEVVGRVVHTMREISDSSAKVADIINTIEGIAFQTNILALNAAVEAARAGEQGRGFAVVAGEVRSLAQRAATAAKEIKDLINESVDRVTSGTKQVDEAGRTINEVVSAVRRVTDLMGEIAAASNEQHKGIEQVNSAVVQMDQVTQQNAALVEQASAAAQSMAEQARGLRDAVSVFKVSTAHAIFAGTASTAPRKPAMPAPKAPVRSAPPPAAQPAVATEMVKQDEQSTESWETF</sequence>
<dbReference type="Gene3D" id="6.10.340.10">
    <property type="match status" value="1"/>
</dbReference>
<comment type="similarity">
    <text evidence="3">Belongs to the methyl-accepting chemotaxis (MCP) protein family.</text>
</comment>
<evidence type="ECO:0000313" key="10">
    <source>
        <dbReference type="Proteomes" id="UP000195569"/>
    </source>
</evidence>
<dbReference type="CDD" id="cd19411">
    <property type="entry name" value="MCP2201-like_sensor"/>
    <property type="match status" value="1"/>
</dbReference>
<dbReference type="Proteomes" id="UP000195569">
    <property type="component" value="Unassembled WGS sequence"/>
</dbReference>
<evidence type="ECO:0000256" key="5">
    <source>
        <dbReference type="SAM" id="MobiDB-lite"/>
    </source>
</evidence>
<organism evidence="9 10">
    <name type="scientific">Paraburkholderia piptadeniae</name>
    <dbReference type="NCBI Taxonomy" id="1701573"/>
    <lineage>
        <taxon>Bacteria</taxon>
        <taxon>Pseudomonadati</taxon>
        <taxon>Pseudomonadota</taxon>
        <taxon>Betaproteobacteria</taxon>
        <taxon>Burkholderiales</taxon>
        <taxon>Burkholderiaceae</taxon>
        <taxon>Paraburkholderia</taxon>
    </lineage>
</organism>
<keyword evidence="10" id="KW-1185">Reference proteome</keyword>
<dbReference type="PROSITE" id="PS50111">
    <property type="entry name" value="CHEMOTAXIS_TRANSDUC_2"/>
    <property type="match status" value="1"/>
</dbReference>
<dbReference type="InterPro" id="IPR051310">
    <property type="entry name" value="MCP_chemotaxis"/>
</dbReference>
<dbReference type="PROSITE" id="PS50885">
    <property type="entry name" value="HAMP"/>
    <property type="match status" value="1"/>
</dbReference>
<dbReference type="FunFam" id="1.10.287.950:FF:000001">
    <property type="entry name" value="Methyl-accepting chemotaxis sensory transducer"/>
    <property type="match status" value="1"/>
</dbReference>
<comment type="caution">
    <text evidence="9">The sequence shown here is derived from an EMBL/GenBank/DDBJ whole genome shotgun (WGS) entry which is preliminary data.</text>
</comment>
<dbReference type="Gene3D" id="1.10.287.950">
    <property type="entry name" value="Methyl-accepting chemotaxis protein"/>
    <property type="match status" value="1"/>
</dbReference>
<reference evidence="9" key="1">
    <citation type="submission" date="2016-12" db="EMBL/GenBank/DDBJ databases">
        <authorList>
            <person name="Moulin L."/>
        </authorList>
    </citation>
    <scope>NUCLEOTIDE SEQUENCE [LARGE SCALE GENOMIC DNA]</scope>
    <source>
        <strain evidence="9">STM 7183</strain>
    </source>
</reference>
<dbReference type="Pfam" id="PF00015">
    <property type="entry name" value="MCPsignal"/>
    <property type="match status" value="1"/>
</dbReference>
<dbReference type="InterPro" id="IPR004089">
    <property type="entry name" value="MCPsignal_dom"/>
</dbReference>
<keyword evidence="2" id="KW-0488">Methylation</keyword>
<dbReference type="SMART" id="SM00283">
    <property type="entry name" value="MA"/>
    <property type="match status" value="1"/>
</dbReference>
<feature type="transmembrane region" description="Helical" evidence="6">
    <location>
        <begin position="191"/>
        <end position="210"/>
    </location>
</feature>
<dbReference type="AlphaFoldDB" id="A0A1N7RIM5"/>
<evidence type="ECO:0000256" key="2">
    <source>
        <dbReference type="ARBA" id="ARBA00022481"/>
    </source>
</evidence>
<comment type="subcellular location">
    <subcellularLocation>
        <location evidence="1">Membrane</location>
    </subcellularLocation>
</comment>
<dbReference type="CDD" id="cd06225">
    <property type="entry name" value="HAMP"/>
    <property type="match status" value="1"/>
</dbReference>
<proteinExistence type="inferred from homology"/>
<evidence type="ECO:0000256" key="3">
    <source>
        <dbReference type="ARBA" id="ARBA00029447"/>
    </source>
</evidence>
<keyword evidence="6" id="KW-1133">Transmembrane helix</keyword>
<keyword evidence="4" id="KW-0807">Transducer</keyword>
<evidence type="ECO:0000256" key="4">
    <source>
        <dbReference type="PROSITE-ProRule" id="PRU00284"/>
    </source>
</evidence>
<dbReference type="InterPro" id="IPR024478">
    <property type="entry name" value="HlyB_4HB_MCP"/>
</dbReference>
<keyword evidence="6" id="KW-0472">Membrane</keyword>
<dbReference type="Pfam" id="PF12729">
    <property type="entry name" value="4HB_MCP_1"/>
    <property type="match status" value="1"/>
</dbReference>
<dbReference type="CDD" id="cd11386">
    <property type="entry name" value="MCP_signal"/>
    <property type="match status" value="1"/>
</dbReference>
<feature type="transmembrane region" description="Helical" evidence="6">
    <location>
        <begin position="12"/>
        <end position="31"/>
    </location>
</feature>
<dbReference type="SMART" id="SM00304">
    <property type="entry name" value="HAMP"/>
    <property type="match status" value="1"/>
</dbReference>
<feature type="region of interest" description="Disordered" evidence="5">
    <location>
        <begin position="526"/>
        <end position="570"/>
    </location>
</feature>
<dbReference type="GO" id="GO:0007165">
    <property type="term" value="P:signal transduction"/>
    <property type="evidence" value="ECO:0007669"/>
    <property type="project" value="UniProtKB-KW"/>
</dbReference>
<name>A0A1N7RIM5_9BURK</name>
<dbReference type="InterPro" id="IPR047347">
    <property type="entry name" value="YvaQ-like_sensor"/>
</dbReference>
<feature type="domain" description="HAMP" evidence="8">
    <location>
        <begin position="212"/>
        <end position="264"/>
    </location>
</feature>